<feature type="transmembrane region" description="Helical" evidence="6">
    <location>
        <begin position="335"/>
        <end position="354"/>
    </location>
</feature>
<name>A0A0D2D2C0_9EURO</name>
<dbReference type="PANTHER" id="PTHR43791">
    <property type="entry name" value="PERMEASE-RELATED"/>
    <property type="match status" value="1"/>
</dbReference>
<evidence type="ECO:0000256" key="3">
    <source>
        <dbReference type="ARBA" id="ARBA00022692"/>
    </source>
</evidence>
<dbReference type="RefSeq" id="XP_016257674.1">
    <property type="nucleotide sequence ID" value="XM_016412054.1"/>
</dbReference>
<dbReference type="Proteomes" id="UP000053342">
    <property type="component" value="Unassembled WGS sequence"/>
</dbReference>
<dbReference type="AlphaFoldDB" id="A0A0D2D2C0"/>
<feature type="transmembrane region" description="Helical" evidence="6">
    <location>
        <begin position="230"/>
        <end position="250"/>
    </location>
</feature>
<dbReference type="GeneID" id="27362571"/>
<dbReference type="HOGENOM" id="CLU_001265_0_5_1"/>
<dbReference type="GO" id="GO:0016020">
    <property type="term" value="C:membrane"/>
    <property type="evidence" value="ECO:0007669"/>
    <property type="project" value="UniProtKB-SubCell"/>
</dbReference>
<dbReference type="PROSITE" id="PS50850">
    <property type="entry name" value="MFS"/>
    <property type="match status" value="1"/>
</dbReference>
<organism evidence="8 9">
    <name type="scientific">Exophiala oligosperma</name>
    <dbReference type="NCBI Taxonomy" id="215243"/>
    <lineage>
        <taxon>Eukaryota</taxon>
        <taxon>Fungi</taxon>
        <taxon>Dikarya</taxon>
        <taxon>Ascomycota</taxon>
        <taxon>Pezizomycotina</taxon>
        <taxon>Eurotiomycetes</taxon>
        <taxon>Chaetothyriomycetidae</taxon>
        <taxon>Chaetothyriales</taxon>
        <taxon>Herpotrichiellaceae</taxon>
        <taxon>Exophiala</taxon>
    </lineage>
</organism>
<evidence type="ECO:0000313" key="8">
    <source>
        <dbReference type="EMBL" id="KIW37458.1"/>
    </source>
</evidence>
<dbReference type="OrthoDB" id="6730379at2759"/>
<keyword evidence="3 6" id="KW-0812">Transmembrane</keyword>
<evidence type="ECO:0000256" key="6">
    <source>
        <dbReference type="SAM" id="Phobius"/>
    </source>
</evidence>
<evidence type="ECO:0000256" key="2">
    <source>
        <dbReference type="ARBA" id="ARBA00022448"/>
    </source>
</evidence>
<evidence type="ECO:0000256" key="4">
    <source>
        <dbReference type="ARBA" id="ARBA00022989"/>
    </source>
</evidence>
<feature type="transmembrane region" description="Helical" evidence="6">
    <location>
        <begin position="361"/>
        <end position="381"/>
    </location>
</feature>
<feature type="transmembrane region" description="Helical" evidence="6">
    <location>
        <begin position="387"/>
        <end position="411"/>
    </location>
</feature>
<dbReference type="SUPFAM" id="SSF103473">
    <property type="entry name" value="MFS general substrate transporter"/>
    <property type="match status" value="1"/>
</dbReference>
<evidence type="ECO:0000259" key="7">
    <source>
        <dbReference type="PROSITE" id="PS50850"/>
    </source>
</evidence>
<accession>A0A0D2D2C0</accession>
<feature type="transmembrane region" description="Helical" evidence="6">
    <location>
        <begin position="167"/>
        <end position="187"/>
    </location>
</feature>
<dbReference type="GO" id="GO:0022857">
    <property type="term" value="F:transmembrane transporter activity"/>
    <property type="evidence" value="ECO:0007669"/>
    <property type="project" value="InterPro"/>
</dbReference>
<dbReference type="Pfam" id="PF07690">
    <property type="entry name" value="MFS_1"/>
    <property type="match status" value="1"/>
</dbReference>
<dbReference type="VEuPathDB" id="FungiDB:PV06_10497"/>
<feature type="transmembrane region" description="Helical" evidence="6">
    <location>
        <begin position="67"/>
        <end position="84"/>
    </location>
</feature>
<feature type="transmembrane region" description="Helical" evidence="6">
    <location>
        <begin position="456"/>
        <end position="476"/>
    </location>
</feature>
<dbReference type="InterPro" id="IPR036259">
    <property type="entry name" value="MFS_trans_sf"/>
</dbReference>
<evidence type="ECO:0000256" key="1">
    <source>
        <dbReference type="ARBA" id="ARBA00004141"/>
    </source>
</evidence>
<comment type="subcellular location">
    <subcellularLocation>
        <location evidence="1">Membrane</location>
        <topology evidence="1">Multi-pass membrane protein</topology>
    </subcellularLocation>
</comment>
<sequence length="512" mass="57236">MAITHSNTASDVVLANKTEMSPNTEVVEDALEKVDTVHNDEAIKVIAQYHGEETWTAKEEQQLRRKINWRLMPILCITYGLQYYDKSMLGQAAIFGLVEDLNLIGKRYSWSSSIFYLGFIVGAWPSMIIAQRFPVERVASALIVVWGVCLALTVVCTTYQGLYAQRFFLGALESGISPMFMLIVGAWYKKDEAALRMGIWYSMTGFSGLVSPLINYALGHIRGSLSSWKYMYIFAGCITVLWGVLLYFILPPDPVRAKGFTERERYVAVARLRTNNSGVRNTHFKMEQVREALLDLKFWLMFSFALLSMIANGPISSFLPIIIDGLGFSTLDSLLLFMPAGVYAGSMMVGMGFLARKIPQWRIWLACICQAITTLASLLLWKLPLHPVGGMLFACYILPSIGASYAVIMGLQVANTAGYTKRSVASAGLYIGYCVGNFIGPLLFKAADAPRYPKAWAVVVATSIAAAFILIFYRFLCTRENKKRDAMGAEAFEHAYEDDLTDVTNKQFRYVY</sequence>
<dbReference type="PANTHER" id="PTHR43791:SF35">
    <property type="entry name" value="MAJOR FACILITATOR SUPERFAMILY (MFS) PROFILE DOMAIN-CONTAINING PROTEIN"/>
    <property type="match status" value="1"/>
</dbReference>
<keyword evidence="9" id="KW-1185">Reference proteome</keyword>
<protein>
    <recommendedName>
        <fullName evidence="7">Major facilitator superfamily (MFS) profile domain-containing protein</fullName>
    </recommendedName>
</protein>
<feature type="transmembrane region" description="Helical" evidence="6">
    <location>
        <begin position="108"/>
        <end position="129"/>
    </location>
</feature>
<feature type="transmembrane region" description="Helical" evidence="6">
    <location>
        <begin position="298"/>
        <end position="323"/>
    </location>
</feature>
<dbReference type="InterPro" id="IPR011701">
    <property type="entry name" value="MFS"/>
</dbReference>
<feature type="transmembrane region" description="Helical" evidence="6">
    <location>
        <begin position="141"/>
        <end position="161"/>
    </location>
</feature>
<reference evidence="8 9" key="1">
    <citation type="submission" date="2015-01" db="EMBL/GenBank/DDBJ databases">
        <title>The Genome Sequence of Exophiala oligosperma CBS72588.</title>
        <authorList>
            <consortium name="The Broad Institute Genomics Platform"/>
            <person name="Cuomo C."/>
            <person name="de Hoog S."/>
            <person name="Gorbushina A."/>
            <person name="Stielow B."/>
            <person name="Teixiera M."/>
            <person name="Abouelleil A."/>
            <person name="Chapman S.B."/>
            <person name="Priest M."/>
            <person name="Young S.K."/>
            <person name="Wortman J."/>
            <person name="Nusbaum C."/>
            <person name="Birren B."/>
        </authorList>
    </citation>
    <scope>NUCLEOTIDE SEQUENCE [LARGE SCALE GENOMIC DNA]</scope>
    <source>
        <strain evidence="8 9">CBS 72588</strain>
    </source>
</reference>
<evidence type="ECO:0000313" key="9">
    <source>
        <dbReference type="Proteomes" id="UP000053342"/>
    </source>
</evidence>
<feature type="transmembrane region" description="Helical" evidence="6">
    <location>
        <begin position="423"/>
        <end position="444"/>
    </location>
</feature>
<gene>
    <name evidence="8" type="ORF">PV06_10497</name>
</gene>
<keyword evidence="5 6" id="KW-0472">Membrane</keyword>
<keyword evidence="2" id="KW-0813">Transport</keyword>
<dbReference type="InterPro" id="IPR020846">
    <property type="entry name" value="MFS_dom"/>
</dbReference>
<dbReference type="Gene3D" id="1.20.1250.20">
    <property type="entry name" value="MFS general substrate transporter like domains"/>
    <property type="match status" value="2"/>
</dbReference>
<feature type="domain" description="Major facilitator superfamily (MFS) profile" evidence="7">
    <location>
        <begin position="71"/>
        <end position="481"/>
    </location>
</feature>
<dbReference type="EMBL" id="KN847344">
    <property type="protein sequence ID" value="KIW37458.1"/>
    <property type="molecule type" value="Genomic_DNA"/>
</dbReference>
<proteinExistence type="predicted"/>
<feature type="transmembrane region" description="Helical" evidence="6">
    <location>
        <begin position="199"/>
        <end position="218"/>
    </location>
</feature>
<evidence type="ECO:0000256" key="5">
    <source>
        <dbReference type="ARBA" id="ARBA00023136"/>
    </source>
</evidence>
<keyword evidence="4 6" id="KW-1133">Transmembrane helix</keyword>